<keyword evidence="10" id="KW-1185">Reference proteome</keyword>
<dbReference type="Pfam" id="PF00488">
    <property type="entry name" value="MutS_V"/>
    <property type="match status" value="1"/>
</dbReference>
<evidence type="ECO:0000256" key="4">
    <source>
        <dbReference type="ARBA" id="ARBA00022840"/>
    </source>
</evidence>
<dbReference type="InterPro" id="IPR036678">
    <property type="entry name" value="MutS_con_dom_sf"/>
</dbReference>
<evidence type="ECO:0000256" key="6">
    <source>
        <dbReference type="SAM" id="Coils"/>
    </source>
</evidence>
<evidence type="ECO:0000313" key="11">
    <source>
        <dbReference type="WBParaSite" id="EN70_1265"/>
    </source>
</evidence>
<dbReference type="WBParaSite" id="EN70_1265">
    <property type="protein sequence ID" value="EN70_1265"/>
    <property type="gene ID" value="EN70_1265"/>
</dbReference>
<evidence type="ECO:0000256" key="1">
    <source>
        <dbReference type="ARBA" id="ARBA00006271"/>
    </source>
</evidence>
<dbReference type="InterPro" id="IPR036187">
    <property type="entry name" value="DNA_mismatch_repair_MutS_sf"/>
</dbReference>
<dbReference type="SMART" id="SM00534">
    <property type="entry name" value="MUTSac"/>
    <property type="match status" value="1"/>
</dbReference>
<dbReference type="STRING" id="7209.A0A1I7VD86"/>
<dbReference type="Pfam" id="PF20413">
    <property type="entry name" value="BLTP1_N"/>
    <property type="match status" value="2"/>
</dbReference>
<dbReference type="SUPFAM" id="SSF48334">
    <property type="entry name" value="DNA repair protein MutS, domain III"/>
    <property type="match status" value="1"/>
</dbReference>
<dbReference type="GO" id="GO:0098793">
    <property type="term" value="C:presynapse"/>
    <property type="evidence" value="ECO:0007669"/>
    <property type="project" value="GOC"/>
</dbReference>
<dbReference type="Pfam" id="PF05190">
    <property type="entry name" value="MutS_IV"/>
    <property type="match status" value="1"/>
</dbReference>
<keyword evidence="8" id="KW-1133">Transmembrane helix</keyword>
<proteinExistence type="inferred from homology"/>
<dbReference type="SMART" id="SM00533">
    <property type="entry name" value="MUTSd"/>
    <property type="match status" value="1"/>
</dbReference>
<dbReference type="InterPro" id="IPR007695">
    <property type="entry name" value="DNA_mismatch_repair_MutS-lik_N"/>
</dbReference>
<reference evidence="11" key="2">
    <citation type="submission" date="2016-11" db="UniProtKB">
        <authorList>
            <consortium name="WormBaseParasite"/>
        </authorList>
    </citation>
    <scope>IDENTIFICATION</scope>
</reference>
<evidence type="ECO:0000256" key="5">
    <source>
        <dbReference type="ARBA" id="ARBA00023125"/>
    </source>
</evidence>
<evidence type="ECO:0000256" key="8">
    <source>
        <dbReference type="SAM" id="Phobius"/>
    </source>
</evidence>
<reference evidence="10" key="1">
    <citation type="submission" date="2012-04" db="EMBL/GenBank/DDBJ databases">
        <title>The Genome Sequence of Loa loa.</title>
        <authorList>
            <consortium name="The Broad Institute Genome Sequencing Platform"/>
            <consortium name="Broad Institute Genome Sequencing Center for Infectious Disease"/>
            <person name="Nutman T.B."/>
            <person name="Fink D.L."/>
            <person name="Russ C."/>
            <person name="Young S."/>
            <person name="Zeng Q."/>
            <person name="Gargeya S."/>
            <person name="Alvarado L."/>
            <person name="Berlin A."/>
            <person name="Chapman S.B."/>
            <person name="Chen Z."/>
            <person name="Freedman E."/>
            <person name="Gellesch M."/>
            <person name="Goldberg J."/>
            <person name="Griggs A."/>
            <person name="Gujja S."/>
            <person name="Heilman E.R."/>
            <person name="Heiman D."/>
            <person name="Howarth C."/>
            <person name="Mehta T."/>
            <person name="Neiman D."/>
            <person name="Pearson M."/>
            <person name="Roberts A."/>
            <person name="Saif S."/>
            <person name="Shea T."/>
            <person name="Shenoy N."/>
            <person name="Sisk P."/>
            <person name="Stolte C."/>
            <person name="Sykes S."/>
            <person name="White J."/>
            <person name="Yandava C."/>
            <person name="Haas B."/>
            <person name="Henn M.R."/>
            <person name="Nusbaum C."/>
            <person name="Birren B."/>
        </authorList>
    </citation>
    <scope>NUCLEOTIDE SEQUENCE [LARGE SCALE GENOMIC DNA]</scope>
</reference>
<dbReference type="GO" id="GO:0030983">
    <property type="term" value="F:mismatched DNA binding"/>
    <property type="evidence" value="ECO:0007669"/>
    <property type="project" value="InterPro"/>
</dbReference>
<keyword evidence="2" id="KW-0547">Nucleotide-binding</keyword>
<evidence type="ECO:0000256" key="7">
    <source>
        <dbReference type="SAM" id="MobiDB-lite"/>
    </source>
</evidence>
<dbReference type="PROSITE" id="PS00486">
    <property type="entry name" value="DNA_MISMATCH_REPAIR_2"/>
    <property type="match status" value="1"/>
</dbReference>
<dbReference type="GO" id="GO:0048488">
    <property type="term" value="P:synaptic vesicle endocytosis"/>
    <property type="evidence" value="ECO:0007669"/>
    <property type="project" value="TreeGrafter"/>
</dbReference>
<sequence length="2454" mass="279748">MAMKKQASLLSFFTRSPNPKSALQEEPIANKTTKIVRRTTPSKISRMQKNGNVESDIRMEDDTKNLHTKRPPDEELSSLKKSCTKRRRVVVSSDSEDNDVEMVNLNKSEENMQQSPRYRSLKSGLLSHLNSPRRENISSQTSSVYESTSSKPVVSEMTISFINSFRASEQDSSVSSSKLGCSTDGDVLDESASTACLTTVPDIESVRFPHLDFEFLQPDRIRDADKRLRSHPDYCPRTLYVPDAFMKKQTPGHRQWWAAKSAYFDTILFFKVGKFYEMYHMDAVIGVENLNLNYMRGSFAHCGFPEVAYGRFADQLVNRGYKVARVEQTETPTQLESRNKIEKANDKVVRREVCNITTPGTRTYGVLDGNDEQSTVDVMDTTARYLYAVAERGTESVQYGVCFIDTTVGRFYIGCLSDGSNRSALRTLFSHYQPAQILYERGRVSASTMTVYNSTVSAVPKEALFPKKEFLTSEDTLKLLADDKYFGKLYDKWPVVLLDMIDRDSLIPKCNPAYDACVSALGAIIWYLRRCFVDVDMISMRRFELYKPMNLTGPLSHDKDEIEVGVHYWRGRRLILDSLTLKHLNIIPPIGSMKKFAPRDPITTKYTLYNVINKCATPAGKRLLRQWVCAPVCDQEILSSRQDAIEWLSEARLKGFIDKARERLCKVPDLERLVQKIHTLGLKYRAEEHPDSRAQMFETMRYNKRKIRDLVRALEGFEHIQDLRLKFMENFGESQKPVPALLERCFGYRFPDISNDLEHFKNAFNRDKAQEEGIIVPEKGVIKEYDDTIYNVKECIHELDLYLNVIRRQLHCSNINFFGSGRSRYQLEIPEGIAMNLSHEFELKSSRKGYKRMVTDELVNLVKNLDEAENQLDILRRDLMRRVFADFGDRSIKWTMVVERMAVFDVLLSLTLYGQDCGLNMCRPQFIYDSKLPVLEIKSGYHPSLAAIAASGSSFTYIPNSVLLGGNQPSTILLTGPNMGGKSTLMRQVGVLVVLAQIGSFVPADEMKLSPVDRIFTRMGAGDRITAGQSTFYVELYETNLILRNATKHSLVIMDELGRGTSTYDGTAIAYAVLLDMATRLNCRTFFSTHYHGLCKAVQNISSIKAAHMACIVENENAEDPTMENVTFLYTLTDGICPKSYGFFAAKISGLKTEVIRAAFAASRHLDEGKTRKGRMAELRKLALNEECSTAQLREIIHSMLRCENHNDDDDDDMNHTGTLLGRGFSFWKKNSSIMLPGDINLEWKDYREIVQPDKASFWVMLGSLLLFIIWIVFITYYMSRLIGPIVAFVLTRIAHLKGYDVQISMARYFGLEKLFVLLKDEADINKARRFTKYDAEEELEWEKYYDNLWSLIGYIKLDISSGRLVAGNSLLPSTIVSSFENYTSEISLKEYSKGDDVALLSIIGGTENVRVTLVQCGQFLEKRSPNCNGRFDPPPRTMGDGFSIIQTAHLNFFYSQSVLGVVKEGQQSMTEDLPVWESVWRFDKNTIFSYGPWADAQRALLYDFFFPPEYRNLDVTVMPKEGERRILLSHDIRISLWNDAAIDIWFMRGDELNALHLRVKQGSSVDVIGLALCSQTLKMPWITTEKGYETALRCCFLFVESSTSLAYPKFFQCETLRLTLNVHYPRVFNGYQVWKCAIKINKASTWVVWDHKHFFADLINEWTSNSLMDLYKFVPYTWEFEINAMDSFELTLLLNEHNWVDASSSMSAENHLAAIVGENVTISFVLPFVDFYPKTVTTVYKISTQGMVALRTWLPPKSPLYSVLHSLFKYAHFAATSPAVEDLPAMSHLAQDWVELWRTEKIKLLFEYTNHPLYYDPSSDLPLNVIKSAAKKQAAPITLSPDQLSLEIDIGDSEIILVGLLIRFIIDLKNNYFGLYDQLTDVGKINIDTPPSPLYGNSISGECERYRPLLLRLYLRVGKIKGFCLVHNSKMNSAMDSCPKVRVDEVVLEIIKDAYGAMVQVGFGTASVKFIPSSEFPNTATGLLVLKTFSFRGQALFSDLDVPWDAATLEYGWLMEICAGQLLGKLHSSQIAILVQCIESLAVLAVCSDDKLLAPEKYDFCIHMNDPRTCTYAGLNLAHQKTPIQNCESEENLKYKSLRISIEQVKVAIMEERSALQFEFSPIRLAYCSCHNASFRSNILLKLPLVQLKQFVSVLAKDVEKWIECGSFLLNNMSFNVCLPYEISEAHLFLERKNFLNKHDKHTKRLYFLWDDANSCACFGHTWFFAAVDRVGQSLMRELNKPSLWESIRSEEKIQPVIGQSIIHQGRWMFSTKNLVAHENLAVIEESRKEEIVSERKVSSNDSFHSAFSSTYVNVYHHMVGPILSSTILHENYASFLSAYENEVTVDSDSQSLKSSFFRKKTSGISELTLIKQEEKQKLPVKNDVIATELPIAANLSDQHMMKMNGILGDQLHTVYVIGREDGAREDAPSDEKTVREKTHRQTRRRCAIYWLI</sequence>
<evidence type="ECO:0000259" key="9">
    <source>
        <dbReference type="PROSITE" id="PS00486"/>
    </source>
</evidence>
<dbReference type="eggNOG" id="KOG0217">
    <property type="taxonomic scope" value="Eukaryota"/>
</dbReference>
<feature type="transmembrane region" description="Helical" evidence="8">
    <location>
        <begin position="1258"/>
        <end position="1279"/>
    </location>
</feature>
<dbReference type="Pfam" id="PF01624">
    <property type="entry name" value="MutS_I"/>
    <property type="match status" value="1"/>
</dbReference>
<feature type="compositionally biased region" description="Polar residues" evidence="7">
    <location>
        <begin position="44"/>
        <end position="53"/>
    </location>
</feature>
<dbReference type="SUPFAM" id="SSF52540">
    <property type="entry name" value="P-loop containing nucleoside triphosphate hydrolases"/>
    <property type="match status" value="1"/>
</dbReference>
<feature type="region of interest" description="Disordered" evidence="7">
    <location>
        <begin position="128"/>
        <end position="147"/>
    </location>
</feature>
<dbReference type="Proteomes" id="UP000095285">
    <property type="component" value="Unassembled WGS sequence"/>
</dbReference>
<dbReference type="SUPFAM" id="SSF55271">
    <property type="entry name" value="DNA repair protein MutS, domain I"/>
    <property type="match status" value="1"/>
</dbReference>
<dbReference type="InterPro" id="IPR007696">
    <property type="entry name" value="DNA_mismatch_repair_MutS_core"/>
</dbReference>
<keyword evidence="4" id="KW-0067">ATP-binding</keyword>
<evidence type="ECO:0000313" key="10">
    <source>
        <dbReference type="Proteomes" id="UP000095285"/>
    </source>
</evidence>
<dbReference type="InterPro" id="IPR007860">
    <property type="entry name" value="DNA_mmatch_repair_MutS_con_dom"/>
</dbReference>
<feature type="region of interest" description="Disordered" evidence="7">
    <location>
        <begin position="44"/>
        <end position="120"/>
    </location>
</feature>
<dbReference type="Gene3D" id="3.40.1170.10">
    <property type="entry name" value="DNA repair protein MutS, domain I"/>
    <property type="match status" value="1"/>
</dbReference>
<dbReference type="Gene3D" id="3.40.50.300">
    <property type="entry name" value="P-loop containing nucleotide triphosphate hydrolases"/>
    <property type="match status" value="1"/>
</dbReference>
<dbReference type="PANTHER" id="PTHR31640:SF1">
    <property type="entry name" value="BRIDGE-LIKE LIPID TRANSFER PROTEIN FAMILY MEMBER 1"/>
    <property type="match status" value="1"/>
</dbReference>
<feature type="region of interest" description="Disordered" evidence="7">
    <location>
        <begin position="1"/>
        <end position="30"/>
    </location>
</feature>
<dbReference type="FunFam" id="3.40.1170.10:FF:000002">
    <property type="entry name" value="DNA mismatch repair protein"/>
    <property type="match status" value="1"/>
</dbReference>
<keyword evidence="6" id="KW-0175">Coiled coil</keyword>
<dbReference type="PANTHER" id="PTHR31640">
    <property type="entry name" value="TRANSMEMBRANE PROTEIN KIAA1109"/>
    <property type="match status" value="1"/>
</dbReference>
<dbReference type="GO" id="GO:0005524">
    <property type="term" value="F:ATP binding"/>
    <property type="evidence" value="ECO:0007669"/>
    <property type="project" value="UniProtKB-KW"/>
</dbReference>
<feature type="compositionally biased region" description="Low complexity" evidence="7">
    <location>
        <begin position="138"/>
        <end position="147"/>
    </location>
</feature>
<protein>
    <submittedName>
        <fullName evidence="11">DNA_MISMATCH_REPAIR_2 domain-containing protein</fullName>
    </submittedName>
</protein>
<dbReference type="InterPro" id="IPR000432">
    <property type="entry name" value="DNA_mismatch_repair_MutS_C"/>
</dbReference>
<keyword evidence="8" id="KW-0812">Transmembrane</keyword>
<feature type="compositionally biased region" description="Polar residues" evidence="7">
    <location>
        <begin position="8"/>
        <end position="21"/>
    </location>
</feature>
<dbReference type="FunFam" id="1.10.1420.10:FF:000005">
    <property type="entry name" value="DNA mismatch repair protein"/>
    <property type="match status" value="1"/>
</dbReference>
<dbReference type="Pfam" id="PF05192">
    <property type="entry name" value="MutS_III"/>
    <property type="match status" value="1"/>
</dbReference>
<organism evidence="10 11">
    <name type="scientific">Loa loa</name>
    <name type="common">Eye worm</name>
    <name type="synonym">Filaria loa</name>
    <dbReference type="NCBI Taxonomy" id="7209"/>
    <lineage>
        <taxon>Eukaryota</taxon>
        <taxon>Metazoa</taxon>
        <taxon>Ecdysozoa</taxon>
        <taxon>Nematoda</taxon>
        <taxon>Chromadorea</taxon>
        <taxon>Rhabditida</taxon>
        <taxon>Spirurina</taxon>
        <taxon>Spiruromorpha</taxon>
        <taxon>Filarioidea</taxon>
        <taxon>Onchocercidae</taxon>
        <taxon>Loa</taxon>
    </lineage>
</organism>
<dbReference type="InterPro" id="IPR033616">
    <property type="entry name" value="BLTP1"/>
</dbReference>
<dbReference type="InterPro" id="IPR027417">
    <property type="entry name" value="P-loop_NTPase"/>
</dbReference>
<evidence type="ECO:0000256" key="3">
    <source>
        <dbReference type="ARBA" id="ARBA00022763"/>
    </source>
</evidence>
<keyword evidence="5" id="KW-0238">DNA-binding</keyword>
<feature type="compositionally biased region" description="Basic and acidic residues" evidence="7">
    <location>
        <begin position="55"/>
        <end position="73"/>
    </location>
</feature>
<dbReference type="Pfam" id="PF05188">
    <property type="entry name" value="MutS_II"/>
    <property type="match status" value="1"/>
</dbReference>
<name>A0A1I7VD86_LOALO</name>
<feature type="coiled-coil region" evidence="6">
    <location>
        <begin position="851"/>
        <end position="878"/>
    </location>
</feature>
<dbReference type="InterPro" id="IPR016151">
    <property type="entry name" value="DNA_mismatch_repair_MutS_N"/>
</dbReference>
<dbReference type="GO" id="GO:0006298">
    <property type="term" value="P:mismatch repair"/>
    <property type="evidence" value="ECO:0007669"/>
    <property type="project" value="InterPro"/>
</dbReference>
<dbReference type="Gene3D" id="1.10.1420.10">
    <property type="match status" value="2"/>
</dbReference>
<evidence type="ECO:0000256" key="2">
    <source>
        <dbReference type="ARBA" id="ARBA00022741"/>
    </source>
</evidence>
<comment type="similarity">
    <text evidence="1">Belongs to the DNA mismatch repair MutS family.</text>
</comment>
<accession>A0A1I7VD86</accession>
<dbReference type="Gene3D" id="3.30.420.110">
    <property type="entry name" value="MutS, connector domain"/>
    <property type="match status" value="1"/>
</dbReference>
<dbReference type="InterPro" id="IPR047104">
    <property type="entry name" value="BLTP1_N"/>
</dbReference>
<feature type="domain" description="DNA mismatch repair proteins mutS family" evidence="9">
    <location>
        <begin position="1050"/>
        <end position="1066"/>
    </location>
</feature>
<keyword evidence="3" id="KW-0227">DNA damage</keyword>
<dbReference type="InterPro" id="IPR007861">
    <property type="entry name" value="DNA_mismatch_repair_MutS_clamp"/>
</dbReference>
<dbReference type="SUPFAM" id="SSF53150">
    <property type="entry name" value="DNA repair protein MutS, domain II"/>
    <property type="match status" value="1"/>
</dbReference>
<keyword evidence="8" id="KW-0472">Membrane</keyword>